<protein>
    <submittedName>
        <fullName evidence="2">17439_t:CDS:1</fullName>
    </submittedName>
</protein>
<feature type="non-terminal residue" evidence="2">
    <location>
        <position position="80"/>
    </location>
</feature>
<keyword evidence="3" id="KW-1185">Reference proteome</keyword>
<dbReference type="Proteomes" id="UP000789901">
    <property type="component" value="Unassembled WGS sequence"/>
</dbReference>
<proteinExistence type="predicted"/>
<dbReference type="EMBL" id="CAJVQB010029142">
    <property type="protein sequence ID" value="CAG8813627.1"/>
    <property type="molecule type" value="Genomic_DNA"/>
</dbReference>
<evidence type="ECO:0000313" key="2">
    <source>
        <dbReference type="EMBL" id="CAG8813627.1"/>
    </source>
</evidence>
<name>A0ABN7W2L4_GIGMA</name>
<comment type="caution">
    <text evidence="2">The sequence shown here is derived from an EMBL/GenBank/DDBJ whole genome shotgun (WGS) entry which is preliminary data.</text>
</comment>
<gene>
    <name evidence="2" type="ORF">GMARGA_LOCUS25838</name>
</gene>
<organism evidence="2 3">
    <name type="scientific">Gigaspora margarita</name>
    <dbReference type="NCBI Taxonomy" id="4874"/>
    <lineage>
        <taxon>Eukaryota</taxon>
        <taxon>Fungi</taxon>
        <taxon>Fungi incertae sedis</taxon>
        <taxon>Mucoromycota</taxon>
        <taxon>Glomeromycotina</taxon>
        <taxon>Glomeromycetes</taxon>
        <taxon>Diversisporales</taxon>
        <taxon>Gigasporaceae</taxon>
        <taxon>Gigaspora</taxon>
    </lineage>
</organism>
<dbReference type="PROSITE" id="PS51257">
    <property type="entry name" value="PROKAR_LIPOPROTEIN"/>
    <property type="match status" value="1"/>
</dbReference>
<feature type="chain" id="PRO_5045553991" evidence="1">
    <location>
        <begin position="20"/>
        <end position="80"/>
    </location>
</feature>
<evidence type="ECO:0000313" key="3">
    <source>
        <dbReference type="Proteomes" id="UP000789901"/>
    </source>
</evidence>
<accession>A0ABN7W2L4</accession>
<reference evidence="2 3" key="1">
    <citation type="submission" date="2021-06" db="EMBL/GenBank/DDBJ databases">
        <authorList>
            <person name="Kallberg Y."/>
            <person name="Tangrot J."/>
            <person name="Rosling A."/>
        </authorList>
    </citation>
    <scope>NUCLEOTIDE SEQUENCE [LARGE SCALE GENOMIC DNA]</scope>
    <source>
        <strain evidence="2 3">120-4 pot B 10/14</strain>
    </source>
</reference>
<feature type="signal peptide" evidence="1">
    <location>
        <begin position="1"/>
        <end position="19"/>
    </location>
</feature>
<keyword evidence="1" id="KW-0732">Signal</keyword>
<evidence type="ECO:0000256" key="1">
    <source>
        <dbReference type="SAM" id="SignalP"/>
    </source>
</evidence>
<sequence>MVLKKNLLLFLIFVSIVSSACVNTKCKCPASAKQGQYCGSAPGMIGCDHTHVYECSKGGTSVCDYGYRDSCKQCGALTCT</sequence>